<evidence type="ECO:0000256" key="9">
    <source>
        <dbReference type="RuleBase" id="RU000461"/>
    </source>
</evidence>
<gene>
    <name evidence="11" type="primary">CYP96A8-1</name>
</gene>
<evidence type="ECO:0000256" key="7">
    <source>
        <dbReference type="ARBA" id="ARBA00023033"/>
    </source>
</evidence>
<dbReference type="PRINTS" id="PR00463">
    <property type="entry name" value="EP450I"/>
</dbReference>
<feature type="transmembrane region" description="Helical" evidence="10">
    <location>
        <begin position="343"/>
        <end position="364"/>
    </location>
</feature>
<keyword evidence="4 8" id="KW-0479">Metal-binding</keyword>
<dbReference type="GO" id="GO:0005506">
    <property type="term" value="F:iron ion binding"/>
    <property type="evidence" value="ECO:0007669"/>
    <property type="project" value="InterPro"/>
</dbReference>
<dbReference type="GO" id="GO:0016705">
    <property type="term" value="F:oxidoreductase activity, acting on paired donors, with incorporation or reduction of molecular oxygen"/>
    <property type="evidence" value="ECO:0007669"/>
    <property type="project" value="InterPro"/>
</dbReference>
<dbReference type="InterPro" id="IPR017972">
    <property type="entry name" value="Cyt_P450_CS"/>
</dbReference>
<keyword evidence="10" id="KW-1133">Transmembrane helix</keyword>
<dbReference type="GO" id="GO:0020037">
    <property type="term" value="F:heme binding"/>
    <property type="evidence" value="ECO:0007669"/>
    <property type="project" value="InterPro"/>
</dbReference>
<dbReference type="PROSITE" id="PS00086">
    <property type="entry name" value="CYTOCHROME_P450"/>
    <property type="match status" value="1"/>
</dbReference>
<evidence type="ECO:0000256" key="2">
    <source>
        <dbReference type="ARBA" id="ARBA00010617"/>
    </source>
</evidence>
<evidence type="ECO:0000256" key="4">
    <source>
        <dbReference type="ARBA" id="ARBA00022723"/>
    </source>
</evidence>
<evidence type="ECO:0000313" key="11">
    <source>
        <dbReference type="EMBL" id="QWK52311.1"/>
    </source>
</evidence>
<dbReference type="InterPro" id="IPR002401">
    <property type="entry name" value="Cyt_P450_E_grp-I"/>
</dbReference>
<keyword evidence="7 9" id="KW-0503">Monooxygenase</keyword>
<evidence type="ECO:0000256" key="10">
    <source>
        <dbReference type="SAM" id="Phobius"/>
    </source>
</evidence>
<dbReference type="PRINTS" id="PR00385">
    <property type="entry name" value="P450"/>
</dbReference>
<dbReference type="InterPro" id="IPR036396">
    <property type="entry name" value="Cyt_P450_sf"/>
</dbReference>
<dbReference type="AlphaFoldDB" id="A0A8F0K868"/>
<reference evidence="11" key="1">
    <citation type="submission" date="2020-03" db="EMBL/GenBank/DDBJ databases">
        <title>An insight into accumulation patterns and metabolic pathway genes of glucosinolates in Isatis indigotica.</title>
        <authorList>
            <person name="Zhang T."/>
            <person name="Hu X."/>
            <person name="Yang S."/>
        </authorList>
    </citation>
    <scope>NUCLEOTIDE SEQUENCE</scope>
</reference>
<feature type="binding site" description="axial binding residue" evidence="8">
    <location>
        <position position="498"/>
    </location>
    <ligand>
        <name>heme</name>
        <dbReference type="ChEBI" id="CHEBI:30413"/>
    </ligand>
    <ligandPart>
        <name>Fe</name>
        <dbReference type="ChEBI" id="CHEBI:18248"/>
    </ligandPart>
</feature>
<keyword evidence="10" id="KW-0812">Transmembrane</keyword>
<keyword evidence="10" id="KW-0472">Membrane</keyword>
<evidence type="ECO:0000256" key="8">
    <source>
        <dbReference type="PIRSR" id="PIRSR602401-1"/>
    </source>
</evidence>
<dbReference type="Pfam" id="PF00067">
    <property type="entry name" value="p450"/>
    <property type="match status" value="1"/>
</dbReference>
<keyword evidence="6 8" id="KW-0408">Iron</keyword>
<evidence type="ECO:0000256" key="1">
    <source>
        <dbReference type="ARBA" id="ARBA00001971"/>
    </source>
</evidence>
<dbReference type="EMBL" id="MT145759">
    <property type="protein sequence ID" value="QWK52311.1"/>
    <property type="molecule type" value="Genomic_DNA"/>
</dbReference>
<evidence type="ECO:0000256" key="5">
    <source>
        <dbReference type="ARBA" id="ARBA00023002"/>
    </source>
</evidence>
<dbReference type="Gene3D" id="1.10.630.10">
    <property type="entry name" value="Cytochrome P450"/>
    <property type="match status" value="1"/>
</dbReference>
<feature type="transmembrane region" description="Helical" evidence="10">
    <location>
        <begin position="6"/>
        <end position="24"/>
    </location>
</feature>
<sequence>MASIGLFEAFITSFCFLTFYYVHLKKPYYYLLIQKTLKSYLMQRIFRFKPSVIRRINDLQIIILPLHHYPWNWPVLGMLPGVLVRLHRIYDGFVEVLENSYLTFQFKGPLFAGMEMLVTVDPTNIHHIMSSNFSNYVKGPELKEIFDVYGDAVFNTDSELWKNMRMYSQSMANHHGFQRLSMNTTKRKLKDVLLPLLKQFAEADTVVDLQDVFGRFTFDTTIITITGSDPRSLSTEMPEIDDFAKALEDASEAVFYRHVIPRFMWKLQSWMGFGQEKKMTEAGATIDRVCTKYILDKREEIISQGITHLSKEESVDILTSSIKLDTIKYELLNTSDDKFFRDIILTFVVAGKDAIASALTWFFWLMSQNPKMVTKARQEINACLPRSGSGQEMSPEDPKEFLNKLVYLHGALCEAMRLYPPVPFERKSPVKPDVLPSGHKVEANSNILIPIYALGRMRAIWGEDALEFKPERWVSETGALRHEPSFKFLAFNAGPRTCIGKHLAMNLMKIVAVEILQNFDIKVVEGHKIEPKPGLILLMKHGLRATLAKRCFT</sequence>
<evidence type="ECO:0000256" key="6">
    <source>
        <dbReference type="ARBA" id="ARBA00023004"/>
    </source>
</evidence>
<accession>A0A8F0K868</accession>
<keyword evidence="3 8" id="KW-0349">Heme</keyword>
<dbReference type="GO" id="GO:0004497">
    <property type="term" value="F:monooxygenase activity"/>
    <property type="evidence" value="ECO:0007669"/>
    <property type="project" value="UniProtKB-KW"/>
</dbReference>
<dbReference type="PANTHER" id="PTHR24296">
    <property type="entry name" value="CYTOCHROME P450"/>
    <property type="match status" value="1"/>
</dbReference>
<dbReference type="SUPFAM" id="SSF48264">
    <property type="entry name" value="Cytochrome P450"/>
    <property type="match status" value="1"/>
</dbReference>
<dbReference type="CDD" id="cd11064">
    <property type="entry name" value="CYP86A"/>
    <property type="match status" value="1"/>
</dbReference>
<protein>
    <submittedName>
        <fullName evidence="11">Cytochrome P450 96A8-1</fullName>
    </submittedName>
</protein>
<dbReference type="GO" id="GO:0006629">
    <property type="term" value="P:lipid metabolic process"/>
    <property type="evidence" value="ECO:0007669"/>
    <property type="project" value="UniProtKB-ARBA"/>
</dbReference>
<keyword evidence="5 9" id="KW-0560">Oxidoreductase</keyword>
<evidence type="ECO:0000256" key="3">
    <source>
        <dbReference type="ARBA" id="ARBA00022617"/>
    </source>
</evidence>
<organism evidence="11">
    <name type="scientific">Isatis tinctoria</name>
    <name type="common">Dyer's woad</name>
    <name type="synonym">Isatis indigotica</name>
    <dbReference type="NCBI Taxonomy" id="161756"/>
    <lineage>
        <taxon>Eukaryota</taxon>
        <taxon>Viridiplantae</taxon>
        <taxon>Streptophyta</taxon>
        <taxon>Embryophyta</taxon>
        <taxon>Tracheophyta</taxon>
        <taxon>Spermatophyta</taxon>
        <taxon>Magnoliopsida</taxon>
        <taxon>eudicotyledons</taxon>
        <taxon>Gunneridae</taxon>
        <taxon>Pentapetalae</taxon>
        <taxon>rosids</taxon>
        <taxon>malvids</taxon>
        <taxon>Brassicales</taxon>
        <taxon>Brassicaceae</taxon>
        <taxon>Isatideae</taxon>
        <taxon>Isatis</taxon>
    </lineage>
</organism>
<proteinExistence type="inferred from homology"/>
<comment type="similarity">
    <text evidence="2 9">Belongs to the cytochrome P450 family.</text>
</comment>
<dbReference type="InterPro" id="IPR001128">
    <property type="entry name" value="Cyt_P450"/>
</dbReference>
<comment type="cofactor">
    <cofactor evidence="1 8">
        <name>heme</name>
        <dbReference type="ChEBI" id="CHEBI:30413"/>
    </cofactor>
</comment>
<name>A0A8F0K868_ISATI</name>